<proteinExistence type="inferred from homology"/>
<evidence type="ECO:0000313" key="7">
    <source>
        <dbReference type="Proteomes" id="UP000824176"/>
    </source>
</evidence>
<dbReference type="PANTHER" id="PTHR33209:SF1">
    <property type="entry name" value="PEPTIDASE S49 DOMAIN-CONTAINING PROTEIN"/>
    <property type="match status" value="1"/>
</dbReference>
<reference evidence="6" key="1">
    <citation type="journal article" date="2021" name="PeerJ">
        <title>Extensive microbial diversity within the chicken gut microbiome revealed by metagenomics and culture.</title>
        <authorList>
            <person name="Gilroy R."/>
            <person name="Ravi A."/>
            <person name="Getino M."/>
            <person name="Pursley I."/>
            <person name="Horton D.L."/>
            <person name="Alikhan N.F."/>
            <person name="Baker D."/>
            <person name="Gharbi K."/>
            <person name="Hall N."/>
            <person name="Watson M."/>
            <person name="Adriaenssens E.M."/>
            <person name="Foster-Nyarko E."/>
            <person name="Jarju S."/>
            <person name="Secka A."/>
            <person name="Antonio M."/>
            <person name="Oren A."/>
            <person name="Chaudhuri R.R."/>
            <person name="La Ragione R."/>
            <person name="Hildebrand F."/>
            <person name="Pallen M.J."/>
        </authorList>
    </citation>
    <scope>NUCLEOTIDE SEQUENCE</scope>
    <source>
        <strain evidence="6">ChiW4-1371</strain>
    </source>
</reference>
<dbReference type="InterPro" id="IPR029045">
    <property type="entry name" value="ClpP/crotonase-like_dom_sf"/>
</dbReference>
<dbReference type="EMBL" id="DXAQ01000059">
    <property type="protein sequence ID" value="HIZ89048.1"/>
    <property type="molecule type" value="Genomic_DNA"/>
</dbReference>
<dbReference type="PANTHER" id="PTHR33209">
    <property type="entry name" value="PROTEASE 4"/>
    <property type="match status" value="1"/>
</dbReference>
<reference evidence="6" key="2">
    <citation type="submission" date="2021-04" db="EMBL/GenBank/DDBJ databases">
        <authorList>
            <person name="Gilroy R."/>
        </authorList>
    </citation>
    <scope>NUCLEOTIDE SEQUENCE</scope>
    <source>
        <strain evidence="6">ChiW4-1371</strain>
    </source>
</reference>
<dbReference type="InterPro" id="IPR033855">
    <property type="entry name" value="Protein_C"/>
</dbReference>
<dbReference type="Proteomes" id="UP000824176">
    <property type="component" value="Unassembled WGS sequence"/>
</dbReference>
<dbReference type="InterPro" id="IPR002142">
    <property type="entry name" value="Peptidase_S49"/>
</dbReference>
<feature type="domain" description="Peptidase S49" evidence="5">
    <location>
        <begin position="121"/>
        <end position="256"/>
    </location>
</feature>
<name>A0A9D2KCH6_9BACT</name>
<evidence type="ECO:0000256" key="3">
    <source>
        <dbReference type="ARBA" id="ARBA00022801"/>
    </source>
</evidence>
<dbReference type="SUPFAM" id="SSF52096">
    <property type="entry name" value="ClpP/crotonase"/>
    <property type="match status" value="1"/>
</dbReference>
<evidence type="ECO:0000256" key="1">
    <source>
        <dbReference type="ARBA" id="ARBA00008683"/>
    </source>
</evidence>
<sequence length="386" mass="41864">MNSIYAMEESSLNKYLSIYDNAALHEAINKYAGQVDYKTYDVTYHGNVGVIHISGIISRHADMLASFLGMGSAAIENIAKDFQSLLDNDEVKSIILDFDTPGGAITGVNELAEIIYNARGIKPIKAYVTGMACSAGYFLAAACDEIIIDEMGSVGSIGVMRVVSKSNEKSVIFKSSQSPMKNVEAESELGKAEYQAKVDYLASIFIDKVAKYRGITSDEVINRGNKGGVLVGAVAVTAGLADRLGSMDMLINELNNKGKKENHKEIKMQENEKLEEKTVDTAQIEANAVAAERKRVAELMAIQVPGCEKLVQEAISSGASVADTNARIVAYIQSEEYKASFQKEEHAVVQAVEPIVAGADMLDMSKEDTQVNAMLELSKQFEKSVR</sequence>
<comment type="similarity">
    <text evidence="1">Belongs to the peptidase S49 family.</text>
</comment>
<dbReference type="GO" id="GO:0006508">
    <property type="term" value="P:proteolysis"/>
    <property type="evidence" value="ECO:0007669"/>
    <property type="project" value="UniProtKB-KW"/>
</dbReference>
<dbReference type="Pfam" id="PF01343">
    <property type="entry name" value="Peptidase_S49"/>
    <property type="match status" value="1"/>
</dbReference>
<evidence type="ECO:0000259" key="5">
    <source>
        <dbReference type="Pfam" id="PF01343"/>
    </source>
</evidence>
<comment type="caution">
    <text evidence="6">The sequence shown here is derived from an EMBL/GenBank/DDBJ whole genome shotgun (WGS) entry which is preliminary data.</text>
</comment>
<dbReference type="CDD" id="cd07022">
    <property type="entry name" value="S49_Sppa_36K_type"/>
    <property type="match status" value="1"/>
</dbReference>
<accession>A0A9D2KCH6</accession>
<protein>
    <submittedName>
        <fullName evidence="6">S49 family peptidase</fullName>
    </submittedName>
</protein>
<keyword evidence="2" id="KW-0645">Protease</keyword>
<dbReference type="GO" id="GO:0008236">
    <property type="term" value="F:serine-type peptidase activity"/>
    <property type="evidence" value="ECO:0007669"/>
    <property type="project" value="UniProtKB-KW"/>
</dbReference>
<organism evidence="6 7">
    <name type="scientific">Candidatus Mucispirillum faecigallinarum</name>
    <dbReference type="NCBI Taxonomy" id="2838699"/>
    <lineage>
        <taxon>Bacteria</taxon>
        <taxon>Pseudomonadati</taxon>
        <taxon>Deferribacterota</taxon>
        <taxon>Deferribacteres</taxon>
        <taxon>Deferribacterales</taxon>
        <taxon>Mucispirillaceae</taxon>
        <taxon>Mucispirillum</taxon>
    </lineage>
</organism>
<gene>
    <name evidence="6" type="ORF">H9804_03815</name>
</gene>
<dbReference type="AlphaFoldDB" id="A0A9D2KCH6"/>
<dbReference type="Gene3D" id="3.90.226.10">
    <property type="entry name" value="2-enoyl-CoA Hydratase, Chain A, domain 1"/>
    <property type="match status" value="1"/>
</dbReference>
<keyword evidence="3" id="KW-0378">Hydrolase</keyword>
<evidence type="ECO:0000313" key="6">
    <source>
        <dbReference type="EMBL" id="HIZ89048.1"/>
    </source>
</evidence>
<evidence type="ECO:0000256" key="2">
    <source>
        <dbReference type="ARBA" id="ARBA00022670"/>
    </source>
</evidence>
<keyword evidence="4" id="KW-0720">Serine protease</keyword>
<evidence type="ECO:0000256" key="4">
    <source>
        <dbReference type="ARBA" id="ARBA00022825"/>
    </source>
</evidence>